<reference evidence="2 3" key="1">
    <citation type="submission" date="2021-02" db="EMBL/GenBank/DDBJ databases">
        <title>De Novo genome assembly of isolated myxobacteria.</title>
        <authorList>
            <person name="Stevens D.C."/>
        </authorList>
    </citation>
    <scope>NUCLEOTIDE SEQUENCE [LARGE SCALE GENOMIC DNA]</scope>
    <source>
        <strain evidence="2 3">SCHIC003</strain>
    </source>
</reference>
<name>A0ABX7NJL1_9BACT</name>
<proteinExistence type="predicted"/>
<accession>A0ABX7NJL1</accession>
<evidence type="ECO:0000256" key="1">
    <source>
        <dbReference type="SAM" id="MobiDB-lite"/>
    </source>
</evidence>
<dbReference type="EMBL" id="CP071091">
    <property type="protein sequence ID" value="QSQ17740.1"/>
    <property type="molecule type" value="Genomic_DNA"/>
</dbReference>
<gene>
    <name evidence="2" type="ORF">JY572_17640</name>
</gene>
<keyword evidence="3" id="KW-1185">Reference proteome</keyword>
<feature type="region of interest" description="Disordered" evidence="1">
    <location>
        <begin position="327"/>
        <end position="354"/>
    </location>
</feature>
<dbReference type="Proteomes" id="UP000663090">
    <property type="component" value="Chromosome"/>
</dbReference>
<evidence type="ECO:0000313" key="2">
    <source>
        <dbReference type="EMBL" id="QSQ17740.1"/>
    </source>
</evidence>
<evidence type="ECO:0000313" key="3">
    <source>
        <dbReference type="Proteomes" id="UP000663090"/>
    </source>
</evidence>
<sequence>MAATRKALRRMSRGGGRSCPLAVTAALFTWVLLFFATSATAQTMEDRAYVGFTLARGTDIGPRGSSLDERQQLDLRLPLPPLFLGRTVLVPTVGYETRWMGLERKGLLADMPEDEDLGRRFHVLQLGLSLIRPLSPRWMMVMGAMASTRTDFRSAYDFGLDTNWAGFAMASYLVGGDPGVRVTFGLVALYPFDVSPVFPMASFVYRKGPYILELGLPRLAMMLKVGDGLELGLTGAFDQQVFRTRMPQAPQGPNAHYVRETQLRVGPTVNTRLGGGSLWVSSSIGLDVLNDYALLDRNRDRVDLEMLRSTRPAPYLRVSLGWRPPRRPSTASRLMGVPPSEAPSVKGTPTPLAR</sequence>
<protein>
    <submittedName>
        <fullName evidence="2">Uncharacterized protein</fullName>
    </submittedName>
</protein>
<organism evidence="2 3">
    <name type="scientific">Myxococcus landrumensis</name>
    <dbReference type="NCBI Taxonomy" id="2813577"/>
    <lineage>
        <taxon>Bacteria</taxon>
        <taxon>Pseudomonadati</taxon>
        <taxon>Myxococcota</taxon>
        <taxon>Myxococcia</taxon>
        <taxon>Myxococcales</taxon>
        <taxon>Cystobacterineae</taxon>
        <taxon>Myxococcaceae</taxon>
        <taxon>Myxococcus</taxon>
    </lineage>
</organism>